<keyword evidence="1" id="KW-0614">Plasmid</keyword>
<accession>A0A2L0HGE9</accession>
<geneLocation type="plasmid" evidence="2">
    <name>psfrenxt3c</name>
</geneLocation>
<evidence type="ECO:0000313" key="2">
    <source>
        <dbReference type="Proteomes" id="UP000239340"/>
    </source>
</evidence>
<protein>
    <submittedName>
        <fullName evidence="1">Uncharacterized protein</fullName>
    </submittedName>
</protein>
<reference evidence="1 2" key="1">
    <citation type="submission" date="2017-10" db="EMBL/GenBank/DDBJ databases">
        <title>Analysis of the genome sequences of Rhizobium populations associated to common bean (phaseolus vulgaris).</title>
        <authorList>
            <person name="Bustos P."/>
            <person name="Santamaria R.I."/>
            <person name="Miranda-Sanchez F."/>
            <person name="Perez-Carrascal O."/>
            <person name="Juarez S."/>
            <person name="Lozano L."/>
            <person name="Martinez-Flores I."/>
            <person name="Vinuesa P."/>
            <person name="Martinez-Romero E."/>
            <person name="Cevallos M.A."/>
            <person name="Romero D."/>
            <person name="Davila G."/>
            <person name="Gonzalez V."/>
        </authorList>
    </citation>
    <scope>NUCLEOTIDE SEQUENCE [LARGE SCALE GENOMIC DNA]</scope>
    <source>
        <strain evidence="1 2">NXT3</strain>
        <plasmid evidence="2">Plasmid psfrenxt3c</plasmid>
    </source>
</reference>
<proteinExistence type="predicted"/>
<name>A0A2L0HGE9_RHIFR</name>
<gene>
    <name evidence="1" type="ORF">NXT3_PC01335</name>
</gene>
<dbReference type="Proteomes" id="UP000239340">
    <property type="component" value="Plasmid pSfreNXT3c"/>
</dbReference>
<evidence type="ECO:0000313" key="1">
    <source>
        <dbReference type="EMBL" id="AUX80487.1"/>
    </source>
</evidence>
<dbReference type="EMBL" id="CP024310">
    <property type="protein sequence ID" value="AUX80487.1"/>
    <property type="molecule type" value="Genomic_DNA"/>
</dbReference>
<dbReference type="AlphaFoldDB" id="A0A2L0HGE9"/>
<sequence>MRSYGCTVLQLANFPSHAWRAPACQPRHPARIMLLQPLICHPHKDGGNVTLEVAATASVPERQTSCETIAPTDQL</sequence>
<organism evidence="1 2">
    <name type="scientific">Rhizobium fredii</name>
    <name type="common">Sinorhizobium fredii</name>
    <dbReference type="NCBI Taxonomy" id="380"/>
    <lineage>
        <taxon>Bacteria</taxon>
        <taxon>Pseudomonadati</taxon>
        <taxon>Pseudomonadota</taxon>
        <taxon>Alphaproteobacteria</taxon>
        <taxon>Hyphomicrobiales</taxon>
        <taxon>Rhizobiaceae</taxon>
        <taxon>Sinorhizobium/Ensifer group</taxon>
        <taxon>Sinorhizobium</taxon>
    </lineage>
</organism>